<dbReference type="Gene3D" id="3.40.50.10810">
    <property type="entry name" value="Tandem AAA-ATPase domain"/>
    <property type="match status" value="1"/>
</dbReference>
<keyword evidence="3" id="KW-0067">ATP-binding</keyword>
<gene>
    <name evidence="3" type="ORF">HMPREF1318_1665</name>
</gene>
<dbReference type="InterPro" id="IPR027434">
    <property type="entry name" value="Homing_endonucl"/>
</dbReference>
<dbReference type="Pfam" id="PF00271">
    <property type="entry name" value="Helicase_C"/>
    <property type="match status" value="1"/>
</dbReference>
<protein>
    <submittedName>
        <fullName evidence="3">Helicase C-terminal domain protein</fullName>
    </submittedName>
</protein>
<accession>J1HKK9</accession>
<dbReference type="InterPro" id="IPR036844">
    <property type="entry name" value="Hint_dom_sf"/>
</dbReference>
<dbReference type="Gene3D" id="3.10.28.10">
    <property type="entry name" value="Homing endonucleases"/>
    <property type="match status" value="1"/>
</dbReference>
<keyword evidence="3" id="KW-0347">Helicase</keyword>
<dbReference type="OrthoDB" id="9760715at2"/>
<dbReference type="InterPro" id="IPR049730">
    <property type="entry name" value="SNF2/RAD54-like_C"/>
</dbReference>
<dbReference type="PATRIC" id="fig|1125718.3.peg.839"/>
<sequence>MRLSGGDRQGLAAIKDLPGRVWDADRRTWVVDGLGNDPAGWLRRHRFALERDNSSEAADYDLDELVDPYAHLFADSVLVRPRLAGVENILALLPGGTWDADRRLMRVRIQDFVESDGALLSSGIVLGPGLRRALEAHRFRRPAVDRDLVKAALADGRNPAEWRAVRDRVGDVPDWFTVLPDGLHGYQVAGALALAAGRSYIADTMGLGKQQPISEPVLTPSGWRPIGTLEAGDRVITPDGTAAPVTGVFPQTERTTYRITFSDDSWTLAGPDHLWRARTNPSSHDWRTVTTLDMAGSPHQHWEIPMTAPVNGPDVELPCPPYSMGTALGRSQDGGTIPARLLLGSAAQRLELLQGLMDAGASPLPGGGAGFSSTSRPLVDGLVEIVESLGGTARLHHHTRHWTVEVRMPPHMPPFRLQRKLEQWTPQAPPRRVVQSIERVTDADSVCITVDHPDHLYLTRHHIVTHNTYQLLAAAAVRNVRRLVVAVPASAVSVWQRHVDSCRLAEHCGDGGGLITIIAGRKEPALTGDGVLVVSMDLLARRKGLLERVLAWGPDSCIVDEAHQISSWSSQRSRALRALAKAIGDGPRWAASGTPMSDGPGQLASQLAYTGDLERIFGGYSGFMRRYCYRTPFGGWKGRKKRLAELSRILNQHVWVRRDKMAVLVDEAGQPLLPSRTLRGEIVDVPLSDYRAAHRQVTQAIDDWLDEVGTDLSDTDITEYTRANLPLVTMLDTAAGLAKHTVAARVIRDWVADHPARADGTWPRPLIVWVHHRQVGVALANAVRNDVDALETYSGSTTGLERSRIVDAFQAGHVAVLLASKAAYASITLTAGSDMLFVEQFWNPGVMAQAIGRCWRLGQTRPVLATVMVAAGTLDEHKAMVLSRKGKVLDAIAAGPDNAMGVLSQGQGVEERELLARMVRERLARRRPHIGPDRGGNTLVET</sequence>
<keyword evidence="4" id="KW-1185">Reference proteome</keyword>
<keyword evidence="3" id="KW-0547">Nucleotide-binding</keyword>
<dbReference type="GO" id="GO:0016787">
    <property type="term" value="F:hydrolase activity"/>
    <property type="evidence" value="ECO:0007669"/>
    <property type="project" value="UniProtKB-KW"/>
</dbReference>
<dbReference type="GO" id="GO:0006281">
    <property type="term" value="P:DNA repair"/>
    <property type="evidence" value="ECO:0007669"/>
    <property type="project" value="TreeGrafter"/>
</dbReference>
<comment type="caution">
    <text evidence="3">The sequence shown here is derived from an EMBL/GenBank/DDBJ whole genome shotgun (WGS) entry which is preliminary data.</text>
</comment>
<evidence type="ECO:0000259" key="2">
    <source>
        <dbReference type="PROSITE" id="PS51194"/>
    </source>
</evidence>
<dbReference type="SUPFAM" id="SSF55608">
    <property type="entry name" value="Homing endonucleases"/>
    <property type="match status" value="1"/>
</dbReference>
<dbReference type="InterPro" id="IPR000330">
    <property type="entry name" value="SNF2_N"/>
</dbReference>
<dbReference type="PANTHER" id="PTHR45766">
    <property type="entry name" value="DNA ANNEALING HELICASE AND ENDONUCLEASE ZRANB3 FAMILY MEMBER"/>
    <property type="match status" value="1"/>
</dbReference>
<dbReference type="SMART" id="SM00490">
    <property type="entry name" value="HELICc"/>
    <property type="match status" value="1"/>
</dbReference>
<dbReference type="RefSeq" id="WP_008730587.1">
    <property type="nucleotide sequence ID" value="NZ_AKFT01000058.1"/>
</dbReference>
<dbReference type="eggNOG" id="COG0553">
    <property type="taxonomic scope" value="Bacteria"/>
</dbReference>
<dbReference type="Gene3D" id="3.40.50.300">
    <property type="entry name" value="P-loop containing nucleotide triphosphate hydrolases"/>
    <property type="match status" value="1"/>
</dbReference>
<dbReference type="Pfam" id="PF00176">
    <property type="entry name" value="SNF2-rel_dom"/>
    <property type="match status" value="1"/>
</dbReference>
<dbReference type="GO" id="GO:0031297">
    <property type="term" value="P:replication fork processing"/>
    <property type="evidence" value="ECO:0007669"/>
    <property type="project" value="TreeGrafter"/>
</dbReference>
<evidence type="ECO:0000313" key="3">
    <source>
        <dbReference type="EMBL" id="EJF46495.1"/>
    </source>
</evidence>
<organism evidence="3 4">
    <name type="scientific">Actinomyces massiliensis F0489</name>
    <dbReference type="NCBI Taxonomy" id="1125718"/>
    <lineage>
        <taxon>Bacteria</taxon>
        <taxon>Bacillati</taxon>
        <taxon>Actinomycetota</taxon>
        <taxon>Actinomycetes</taxon>
        <taxon>Actinomycetales</taxon>
        <taxon>Actinomycetaceae</taxon>
        <taxon>Actinomyces</taxon>
    </lineage>
</organism>
<evidence type="ECO:0000313" key="4">
    <source>
        <dbReference type="Proteomes" id="UP000002941"/>
    </source>
</evidence>
<dbReference type="InterPro" id="IPR038718">
    <property type="entry name" value="SNF2-like_sf"/>
</dbReference>
<dbReference type="Proteomes" id="UP000002941">
    <property type="component" value="Unassembled WGS sequence"/>
</dbReference>
<proteinExistence type="predicted"/>
<dbReference type="eggNOG" id="COG1372">
    <property type="taxonomic scope" value="Bacteria"/>
</dbReference>
<dbReference type="GO" id="GO:0004386">
    <property type="term" value="F:helicase activity"/>
    <property type="evidence" value="ECO:0007669"/>
    <property type="project" value="UniProtKB-KW"/>
</dbReference>
<dbReference type="InterPro" id="IPR027417">
    <property type="entry name" value="P-loop_NTPase"/>
</dbReference>
<dbReference type="PANTHER" id="PTHR45766:SF6">
    <property type="entry name" value="SWI_SNF-RELATED MATRIX-ASSOCIATED ACTIN-DEPENDENT REGULATOR OF CHROMATIN SUBFAMILY A-LIKE PROTEIN 1"/>
    <property type="match status" value="1"/>
</dbReference>
<feature type="domain" description="Helicase C-terminal" evidence="2">
    <location>
        <begin position="746"/>
        <end position="904"/>
    </location>
</feature>
<keyword evidence="1" id="KW-0378">Hydrolase</keyword>
<dbReference type="SUPFAM" id="SSF51294">
    <property type="entry name" value="Hedgehog/intein (Hint) domain"/>
    <property type="match status" value="1"/>
</dbReference>
<dbReference type="AlphaFoldDB" id="J1HKK9"/>
<name>J1HKK9_9ACTO</name>
<dbReference type="GO" id="GO:0005524">
    <property type="term" value="F:ATP binding"/>
    <property type="evidence" value="ECO:0007669"/>
    <property type="project" value="InterPro"/>
</dbReference>
<dbReference type="CDD" id="cd18793">
    <property type="entry name" value="SF2_C_SNF"/>
    <property type="match status" value="1"/>
</dbReference>
<dbReference type="PROSITE" id="PS51194">
    <property type="entry name" value="HELICASE_CTER"/>
    <property type="match status" value="1"/>
</dbReference>
<evidence type="ECO:0000256" key="1">
    <source>
        <dbReference type="ARBA" id="ARBA00022801"/>
    </source>
</evidence>
<dbReference type="EMBL" id="AKFT01000058">
    <property type="protein sequence ID" value="EJF46495.1"/>
    <property type="molecule type" value="Genomic_DNA"/>
</dbReference>
<dbReference type="InterPro" id="IPR001650">
    <property type="entry name" value="Helicase_C-like"/>
</dbReference>
<dbReference type="SUPFAM" id="SSF52540">
    <property type="entry name" value="P-loop containing nucleoside triphosphate hydrolases"/>
    <property type="match status" value="2"/>
</dbReference>
<reference evidence="3 4" key="1">
    <citation type="submission" date="2012-05" db="EMBL/GenBank/DDBJ databases">
        <authorList>
            <person name="Harkins D.M."/>
            <person name="Madupu R."/>
            <person name="Durkin A.S."/>
            <person name="Torralba M."/>
            <person name="Methe B."/>
            <person name="Sutton G.G."/>
            <person name="Nelson K.E."/>
        </authorList>
    </citation>
    <scope>NUCLEOTIDE SEQUENCE [LARGE SCALE GENOMIC DNA]</scope>
    <source>
        <strain evidence="3 4">F0489</strain>
    </source>
</reference>